<reference evidence="4" key="1">
    <citation type="journal article" date="2021" name="PeerJ">
        <title>Extensive microbial diversity within the chicken gut microbiome revealed by metagenomics and culture.</title>
        <authorList>
            <person name="Gilroy R."/>
            <person name="Ravi A."/>
            <person name="Getino M."/>
            <person name="Pursley I."/>
            <person name="Horton D.L."/>
            <person name="Alikhan N.F."/>
            <person name="Baker D."/>
            <person name="Gharbi K."/>
            <person name="Hall N."/>
            <person name="Watson M."/>
            <person name="Adriaenssens E.M."/>
            <person name="Foster-Nyarko E."/>
            <person name="Jarju S."/>
            <person name="Secka A."/>
            <person name="Antonio M."/>
            <person name="Oren A."/>
            <person name="Chaudhuri R.R."/>
            <person name="La Ragione R."/>
            <person name="Hildebrand F."/>
            <person name="Pallen M.J."/>
        </authorList>
    </citation>
    <scope>NUCLEOTIDE SEQUENCE</scope>
    <source>
        <strain evidence="4">ChiSjej1B19-8411</strain>
    </source>
</reference>
<dbReference type="InterPro" id="IPR051796">
    <property type="entry name" value="ISF_SsuE-like"/>
</dbReference>
<dbReference type="GO" id="GO:0016491">
    <property type="term" value="F:oxidoreductase activity"/>
    <property type="evidence" value="ECO:0007669"/>
    <property type="project" value="InterPro"/>
</dbReference>
<name>A0A9D2B3V4_9FIRM</name>
<evidence type="ECO:0000259" key="3">
    <source>
        <dbReference type="Pfam" id="PF03358"/>
    </source>
</evidence>
<reference evidence="4" key="2">
    <citation type="submission" date="2021-04" db="EMBL/GenBank/DDBJ databases">
        <authorList>
            <person name="Gilroy R."/>
        </authorList>
    </citation>
    <scope>NUCLEOTIDE SEQUENCE</scope>
    <source>
        <strain evidence="4">ChiSjej1B19-8411</strain>
    </source>
</reference>
<dbReference type="InterPro" id="IPR005025">
    <property type="entry name" value="FMN_Rdtase-like_dom"/>
</dbReference>
<dbReference type="SUPFAM" id="SSF52218">
    <property type="entry name" value="Flavoproteins"/>
    <property type="match status" value="1"/>
</dbReference>
<keyword evidence="2" id="KW-0288">FMN</keyword>
<dbReference type="AlphaFoldDB" id="A0A9D2B3V4"/>
<dbReference type="Gene3D" id="3.40.50.360">
    <property type="match status" value="1"/>
</dbReference>
<evidence type="ECO:0000313" key="4">
    <source>
        <dbReference type="EMBL" id="HIX59454.1"/>
    </source>
</evidence>
<dbReference type="InterPro" id="IPR029039">
    <property type="entry name" value="Flavoprotein-like_sf"/>
</dbReference>
<evidence type="ECO:0000313" key="5">
    <source>
        <dbReference type="Proteomes" id="UP000886817"/>
    </source>
</evidence>
<dbReference type="Proteomes" id="UP000886817">
    <property type="component" value="Unassembled WGS sequence"/>
</dbReference>
<evidence type="ECO:0000256" key="2">
    <source>
        <dbReference type="ARBA" id="ARBA00022643"/>
    </source>
</evidence>
<dbReference type="EMBL" id="DXEX01000154">
    <property type="protein sequence ID" value="HIX59454.1"/>
    <property type="molecule type" value="Genomic_DNA"/>
</dbReference>
<organism evidence="4 5">
    <name type="scientific">Candidatus Blautia gallistercoris</name>
    <dbReference type="NCBI Taxonomy" id="2838490"/>
    <lineage>
        <taxon>Bacteria</taxon>
        <taxon>Bacillati</taxon>
        <taxon>Bacillota</taxon>
        <taxon>Clostridia</taxon>
        <taxon>Lachnospirales</taxon>
        <taxon>Lachnospiraceae</taxon>
        <taxon>Blautia</taxon>
    </lineage>
</organism>
<dbReference type="Pfam" id="PF03358">
    <property type="entry name" value="FMN_red"/>
    <property type="match status" value="1"/>
</dbReference>
<feature type="domain" description="NADPH-dependent FMN reductase-like" evidence="3">
    <location>
        <begin position="1"/>
        <end position="160"/>
    </location>
</feature>
<evidence type="ECO:0000256" key="1">
    <source>
        <dbReference type="ARBA" id="ARBA00022630"/>
    </source>
</evidence>
<dbReference type="PANTHER" id="PTHR43278:SF4">
    <property type="entry name" value="NAD(P)H-DEPENDENT FMN-CONTAINING OXIDOREDUCTASE YWQN-RELATED"/>
    <property type="match status" value="1"/>
</dbReference>
<protein>
    <submittedName>
        <fullName evidence="4">Flavodoxin family protein</fullName>
    </submittedName>
</protein>
<proteinExistence type="predicted"/>
<keyword evidence="1" id="KW-0285">Flavoprotein</keyword>
<accession>A0A9D2B3V4</accession>
<gene>
    <name evidence="4" type="ORF">IAA45_07060</name>
</gene>
<comment type="caution">
    <text evidence="4">The sequence shown here is derived from an EMBL/GenBank/DDBJ whole genome shotgun (WGS) entry which is preliminary data.</text>
</comment>
<sequence length="194" mass="21321">MKVIGINGSSRKDGNTAILIRTVFEELHKNGIETELIQLPEVNMNPCKLCEGETCLACLEKGSCVFTKDDFHVIFDKIKESDGLVLGSPVYGADISAKMKNFIDRLGIASLGDAKVLQHKPGAAVSAVRRAGGMTAVDTLNHFMLFREMLVVGSTYWNMVYGKDVGDVLNDDEGMANMRNIGENMAWLLKRLHV</sequence>
<dbReference type="PANTHER" id="PTHR43278">
    <property type="entry name" value="NAD(P)H-DEPENDENT FMN-CONTAINING OXIDOREDUCTASE YWQN-RELATED"/>
    <property type="match status" value="1"/>
</dbReference>